<keyword evidence="1" id="KW-1133">Transmembrane helix</keyword>
<dbReference type="InterPro" id="IPR019662">
    <property type="entry name" value="DUF2516"/>
</dbReference>
<feature type="transmembrane region" description="Helical" evidence="1">
    <location>
        <begin position="12"/>
        <end position="30"/>
    </location>
</feature>
<dbReference type="EMBL" id="BJZR01000040">
    <property type="protein sequence ID" value="GEO92349.1"/>
    <property type="molecule type" value="Genomic_DNA"/>
</dbReference>
<dbReference type="Pfam" id="PF10724">
    <property type="entry name" value="DUF2516"/>
    <property type="match status" value="1"/>
</dbReference>
<evidence type="ECO:0000313" key="3">
    <source>
        <dbReference type="Proteomes" id="UP000321155"/>
    </source>
</evidence>
<protein>
    <recommendedName>
        <fullName evidence="4">DUF2516 domain-containing protein</fullName>
    </recommendedName>
</protein>
<keyword evidence="1" id="KW-0812">Transmembrane</keyword>
<dbReference type="RefSeq" id="WP_083529294.1">
    <property type="nucleotide sequence ID" value="NZ_BJZR01000040.1"/>
</dbReference>
<evidence type="ECO:0000313" key="2">
    <source>
        <dbReference type="EMBL" id="GEO92349.1"/>
    </source>
</evidence>
<accession>A0ABQ0X5K0</accession>
<keyword evidence="1" id="KW-0472">Membrane</keyword>
<name>A0ABQ0X5K0_9MICC</name>
<dbReference type="Proteomes" id="UP000321155">
    <property type="component" value="Unassembled WGS sequence"/>
</dbReference>
<proteinExistence type="predicted"/>
<keyword evidence="3" id="KW-1185">Reference proteome</keyword>
<evidence type="ECO:0008006" key="4">
    <source>
        <dbReference type="Google" id="ProtNLM"/>
    </source>
</evidence>
<feature type="transmembrane region" description="Helical" evidence="1">
    <location>
        <begin position="51"/>
        <end position="84"/>
    </location>
</feature>
<organism evidence="2 3">
    <name type="scientific">Kocuria flava</name>
    <dbReference type="NCBI Taxonomy" id="446860"/>
    <lineage>
        <taxon>Bacteria</taxon>
        <taxon>Bacillati</taxon>
        <taxon>Actinomycetota</taxon>
        <taxon>Actinomycetes</taxon>
        <taxon>Micrococcales</taxon>
        <taxon>Micrococcaceae</taxon>
        <taxon>Kocuria</taxon>
    </lineage>
</organism>
<evidence type="ECO:0000256" key="1">
    <source>
        <dbReference type="SAM" id="Phobius"/>
    </source>
</evidence>
<sequence length="103" mass="10935">MEHAWVFLLVRWIDLVLAAVVAGLAVWALIDCLTRSPVQFQRAFKRTKGFWLALTAGAAVFSVLGVLGGGSLLIALIAATIAGVYLADVRPAVSLESRGPGSW</sequence>
<reference evidence="2 3" key="1">
    <citation type="submission" date="2019-07" db="EMBL/GenBank/DDBJ databases">
        <title>Whole genome shotgun sequence of Kocuria flava NBRC 107626.</title>
        <authorList>
            <person name="Hosoyama A."/>
            <person name="Uohara A."/>
            <person name="Ohji S."/>
            <person name="Ichikawa N."/>
        </authorList>
    </citation>
    <scope>NUCLEOTIDE SEQUENCE [LARGE SCALE GENOMIC DNA]</scope>
    <source>
        <strain evidence="2 3">NBRC 107626</strain>
    </source>
</reference>
<comment type="caution">
    <text evidence="2">The sequence shown here is derived from an EMBL/GenBank/DDBJ whole genome shotgun (WGS) entry which is preliminary data.</text>
</comment>
<gene>
    <name evidence="2" type="ORF">KFL01_16550</name>
</gene>